<evidence type="ECO:0000313" key="3">
    <source>
        <dbReference type="Proteomes" id="UP000054516"/>
    </source>
</evidence>
<name>A0A1W2TUX7_ROSNE</name>
<feature type="region of interest" description="Disordered" evidence="1">
    <location>
        <begin position="111"/>
        <end position="171"/>
    </location>
</feature>
<gene>
    <name evidence="2" type="ORF">SAMD00023353_7900200</name>
</gene>
<evidence type="ECO:0000313" key="2">
    <source>
        <dbReference type="EMBL" id="GAP92437.1"/>
    </source>
</evidence>
<reference evidence="2" key="1">
    <citation type="submission" date="2016-03" db="EMBL/GenBank/DDBJ databases">
        <title>Draft genome sequence of Rosellinia necatrix.</title>
        <authorList>
            <person name="Kanematsu S."/>
        </authorList>
    </citation>
    <scope>NUCLEOTIDE SEQUENCE [LARGE SCALE GENOMIC DNA]</scope>
    <source>
        <strain evidence="2">W97</strain>
    </source>
</reference>
<feature type="region of interest" description="Disordered" evidence="1">
    <location>
        <begin position="50"/>
        <end position="85"/>
    </location>
</feature>
<dbReference type="AlphaFoldDB" id="A0A1W2TUX7"/>
<accession>A0A1W2TUX7</accession>
<dbReference type="Proteomes" id="UP000054516">
    <property type="component" value="Unassembled WGS sequence"/>
</dbReference>
<evidence type="ECO:0000256" key="1">
    <source>
        <dbReference type="SAM" id="MobiDB-lite"/>
    </source>
</evidence>
<organism evidence="2">
    <name type="scientific">Rosellinia necatrix</name>
    <name type="common">White root-rot fungus</name>
    <dbReference type="NCBI Taxonomy" id="77044"/>
    <lineage>
        <taxon>Eukaryota</taxon>
        <taxon>Fungi</taxon>
        <taxon>Dikarya</taxon>
        <taxon>Ascomycota</taxon>
        <taxon>Pezizomycotina</taxon>
        <taxon>Sordariomycetes</taxon>
        <taxon>Xylariomycetidae</taxon>
        <taxon>Xylariales</taxon>
        <taxon>Xylariaceae</taxon>
        <taxon>Rosellinia</taxon>
    </lineage>
</organism>
<feature type="compositionally biased region" description="Basic and acidic residues" evidence="1">
    <location>
        <begin position="120"/>
        <end position="136"/>
    </location>
</feature>
<protein>
    <submittedName>
        <fullName evidence="2">Uncharacterized protein</fullName>
    </submittedName>
</protein>
<sequence>MWAPHATLEKEQEAARLQAISSRYDLGKLEFAYHKLWEESWARGVLPHSRPSSAGTTDHIMVWEPPTSPKPGKRKRAGAGKGESLASKMTSISAAMAHLNRAFHHLNMVIEEPDSGSNDDDNKKIVAGAEHMEHAGRRSSPQPPSAPTLAALGLPSVPWRPRSTVSSDAGS</sequence>
<dbReference type="EMBL" id="DF977524">
    <property type="protein sequence ID" value="GAP92437.1"/>
    <property type="molecule type" value="Genomic_DNA"/>
</dbReference>
<proteinExistence type="predicted"/>
<keyword evidence="3" id="KW-1185">Reference proteome</keyword>